<dbReference type="InterPro" id="IPR001763">
    <property type="entry name" value="Rhodanese-like_dom"/>
</dbReference>
<keyword evidence="3" id="KW-0547">Nucleotide-binding</keyword>
<evidence type="ECO:0000256" key="5">
    <source>
        <dbReference type="ARBA" id="ARBA00052218"/>
    </source>
</evidence>
<evidence type="ECO:0000256" key="6">
    <source>
        <dbReference type="ARBA" id="ARBA00055169"/>
    </source>
</evidence>
<dbReference type="PROSITE" id="PS50206">
    <property type="entry name" value="RHODANESE_3"/>
    <property type="match status" value="1"/>
</dbReference>
<evidence type="ECO:0000256" key="7">
    <source>
        <dbReference type="ARBA" id="ARBA00063809"/>
    </source>
</evidence>
<sequence length="409" mass="43819">MNATLEAPETATELPKLSNEEIARYSRHLILPEVGMEGQQKLKAAKVLCVGTGGLGAPMALYLAAAGVGTIGLVDFDVVDESNLQRQIIHSQATVGMLKVDSAEVMLKGLNKNTNIVKHNTMLTSANALEIFKEYDVIADGTDNFQTRYLVNDACVLTGKPNAYGSIFRFEGQASVFATEEGPCYRCLYPEPPPPGLVPSCAEGGVLGILPGLVGVIQATEVIKLILGIGEPLIGRLLLVDALGMGFRTLKLRKNPDCPACGTHEIKELIDYDQFCGIPKPTETGPLEVSSFSAVANLPEVEGIPQISVEQYKARLDAGDKPFLLDVREPHEYAIVDIGAPLIPVGQLASRIGELTIPKDSEIVVHCKSGARSQRASLILKENGFTNVSNLAGGITAWAEKIDKSLPKY</sequence>
<keyword evidence="4" id="KW-0067">ATP-binding</keyword>
<evidence type="ECO:0000256" key="3">
    <source>
        <dbReference type="ARBA" id="ARBA00022741"/>
    </source>
</evidence>
<dbReference type="SMART" id="SM00450">
    <property type="entry name" value="RHOD"/>
    <property type="match status" value="1"/>
</dbReference>
<dbReference type="PANTHER" id="PTHR10953">
    <property type="entry name" value="UBIQUITIN-ACTIVATING ENZYME E1"/>
    <property type="match status" value="1"/>
</dbReference>
<evidence type="ECO:0000259" key="13">
    <source>
        <dbReference type="PROSITE" id="PS50206"/>
    </source>
</evidence>
<feature type="domain" description="Rhodanese" evidence="13">
    <location>
        <begin position="318"/>
        <end position="407"/>
    </location>
</feature>
<keyword evidence="15" id="KW-1185">Reference proteome</keyword>
<name>G8NRW2_GRAMM</name>
<accession>G8NRW2</accession>
<dbReference type="GO" id="GO:0061605">
    <property type="term" value="F:molybdopterin-synthase adenylyltransferase activity"/>
    <property type="evidence" value="ECO:0007669"/>
    <property type="project" value="UniProtKB-EC"/>
</dbReference>
<protein>
    <recommendedName>
        <fullName evidence="9">Molybdopterin-synthase adenylyltransferase</fullName>
        <ecNumber evidence="8">2.7.7.80</ecNumber>
    </recommendedName>
    <alternativeName>
        <fullName evidence="12">MoaD protein adenylase</fullName>
    </alternativeName>
    <alternativeName>
        <fullName evidence="10">Molybdopterin-converting factor subunit 1 adenylase</fullName>
    </alternativeName>
    <alternativeName>
        <fullName evidence="11">Sulfur carrier protein MoaD adenylyltransferase</fullName>
    </alternativeName>
</protein>
<dbReference type="CDD" id="cd00757">
    <property type="entry name" value="ThiF_MoeB_HesA_family"/>
    <property type="match status" value="1"/>
</dbReference>
<dbReference type="InterPro" id="IPR000594">
    <property type="entry name" value="ThiF_NAD_FAD-bd"/>
</dbReference>
<evidence type="ECO:0000313" key="14">
    <source>
        <dbReference type="EMBL" id="AEU35075.1"/>
    </source>
</evidence>
<dbReference type="PANTHER" id="PTHR10953:SF102">
    <property type="entry name" value="ADENYLYLTRANSFERASE AND SULFURTRANSFERASE MOCS3"/>
    <property type="match status" value="1"/>
</dbReference>
<dbReference type="eggNOG" id="COG0476">
    <property type="taxonomic scope" value="Bacteria"/>
</dbReference>
<dbReference type="CDD" id="cd00158">
    <property type="entry name" value="RHOD"/>
    <property type="match status" value="1"/>
</dbReference>
<evidence type="ECO:0000256" key="9">
    <source>
        <dbReference type="ARBA" id="ARBA00073635"/>
    </source>
</evidence>
<comment type="similarity">
    <text evidence="1">Belongs to the HesA/MoeB/ThiF family.</text>
</comment>
<dbReference type="GO" id="GO:0005524">
    <property type="term" value="F:ATP binding"/>
    <property type="evidence" value="ECO:0007669"/>
    <property type="project" value="UniProtKB-KW"/>
</dbReference>
<evidence type="ECO:0000313" key="15">
    <source>
        <dbReference type="Proteomes" id="UP000007113"/>
    </source>
</evidence>
<proteinExistence type="inferred from homology"/>
<dbReference type="HOGENOM" id="CLU_013325_1_2_0"/>
<dbReference type="FunFam" id="3.40.50.720:FF:000033">
    <property type="entry name" value="Adenylyltransferase and sulfurtransferase MOCS3"/>
    <property type="match status" value="1"/>
</dbReference>
<dbReference type="eggNOG" id="COG0607">
    <property type="taxonomic scope" value="Bacteria"/>
</dbReference>
<evidence type="ECO:0000256" key="11">
    <source>
        <dbReference type="ARBA" id="ARBA00075328"/>
    </source>
</evidence>
<dbReference type="RefSeq" id="WP_014263959.1">
    <property type="nucleotide sequence ID" value="NC_016631.1"/>
</dbReference>
<dbReference type="Gene3D" id="3.40.250.10">
    <property type="entry name" value="Rhodanese-like domain"/>
    <property type="match status" value="1"/>
</dbReference>
<dbReference type="InterPro" id="IPR036873">
    <property type="entry name" value="Rhodanese-like_dom_sf"/>
</dbReference>
<reference evidence="14 15" key="1">
    <citation type="submission" date="2011-11" db="EMBL/GenBank/DDBJ databases">
        <title>Complete sequence of Granulicella mallensis MP5ACTX8.</title>
        <authorList>
            <consortium name="US DOE Joint Genome Institute"/>
            <person name="Lucas S."/>
            <person name="Copeland A."/>
            <person name="Lapidus A."/>
            <person name="Cheng J.-F."/>
            <person name="Goodwin L."/>
            <person name="Pitluck S."/>
            <person name="Peters L."/>
            <person name="Lu M."/>
            <person name="Detter J.C."/>
            <person name="Han C."/>
            <person name="Tapia R."/>
            <person name="Land M."/>
            <person name="Hauser L."/>
            <person name="Kyrpides N."/>
            <person name="Ivanova N."/>
            <person name="Mikhailova N."/>
            <person name="Pagani I."/>
            <person name="Rawat S."/>
            <person name="Mannisto M."/>
            <person name="Haggblom M."/>
            <person name="Woyke T."/>
        </authorList>
    </citation>
    <scope>NUCLEOTIDE SEQUENCE [LARGE SCALE GENOMIC DNA]</scope>
    <source>
        <strain evidence="15">ATCC BAA-1857 / DSM 23137 / MP5ACTX8</strain>
    </source>
</reference>
<dbReference type="NCBIfam" id="NF004281">
    <property type="entry name" value="PRK05690.1"/>
    <property type="match status" value="1"/>
</dbReference>
<dbReference type="GO" id="GO:0008641">
    <property type="term" value="F:ubiquitin-like modifier activating enzyme activity"/>
    <property type="evidence" value="ECO:0007669"/>
    <property type="project" value="InterPro"/>
</dbReference>
<dbReference type="InterPro" id="IPR045886">
    <property type="entry name" value="ThiF/MoeB/HesA"/>
</dbReference>
<dbReference type="EMBL" id="CP003130">
    <property type="protein sequence ID" value="AEU35075.1"/>
    <property type="molecule type" value="Genomic_DNA"/>
</dbReference>
<evidence type="ECO:0000256" key="10">
    <source>
        <dbReference type="ARBA" id="ARBA00075110"/>
    </source>
</evidence>
<dbReference type="GO" id="GO:0008146">
    <property type="term" value="F:sulfotransferase activity"/>
    <property type="evidence" value="ECO:0007669"/>
    <property type="project" value="TreeGrafter"/>
</dbReference>
<dbReference type="EC" id="2.7.7.80" evidence="8"/>
<dbReference type="AlphaFoldDB" id="G8NRW2"/>
<dbReference type="Pfam" id="PF00899">
    <property type="entry name" value="ThiF"/>
    <property type="match status" value="1"/>
</dbReference>
<dbReference type="Pfam" id="PF00581">
    <property type="entry name" value="Rhodanese"/>
    <property type="match status" value="1"/>
</dbReference>
<comment type="subunit">
    <text evidence="7">Homodimer. Forms a stable heterotetrameric complex of 2 MoeB and 2 MoaD during adenylation of MoaD.</text>
</comment>
<dbReference type="GO" id="GO:0004792">
    <property type="term" value="F:thiosulfate-cyanide sulfurtransferase activity"/>
    <property type="evidence" value="ECO:0007669"/>
    <property type="project" value="TreeGrafter"/>
</dbReference>
<dbReference type="GO" id="GO:0005829">
    <property type="term" value="C:cytosol"/>
    <property type="evidence" value="ECO:0007669"/>
    <property type="project" value="TreeGrafter"/>
</dbReference>
<organism evidence="14 15">
    <name type="scientific">Granulicella mallensis (strain ATCC BAA-1857 / DSM 23137 / MP5ACTX8)</name>
    <dbReference type="NCBI Taxonomy" id="682795"/>
    <lineage>
        <taxon>Bacteria</taxon>
        <taxon>Pseudomonadati</taxon>
        <taxon>Acidobacteriota</taxon>
        <taxon>Terriglobia</taxon>
        <taxon>Terriglobales</taxon>
        <taxon>Acidobacteriaceae</taxon>
        <taxon>Granulicella</taxon>
    </lineage>
</organism>
<dbReference type="OrthoDB" id="9800872at2"/>
<dbReference type="SUPFAM" id="SSF69572">
    <property type="entry name" value="Activating enzymes of the ubiquitin-like proteins"/>
    <property type="match status" value="1"/>
</dbReference>
<dbReference type="Gene3D" id="3.40.50.720">
    <property type="entry name" value="NAD(P)-binding Rossmann-like Domain"/>
    <property type="match status" value="1"/>
</dbReference>
<keyword evidence="2" id="KW-0808">Transferase</keyword>
<comment type="function">
    <text evidence="6">Catalyzes the adenylation by ATP of the carboxyl group of the C-terminal glycine of sulfur carrier protein MoaD.</text>
</comment>
<dbReference type="KEGG" id="gma:AciX8_0726"/>
<gene>
    <name evidence="14" type="ordered locus">AciX8_0726</name>
</gene>
<evidence type="ECO:0000256" key="8">
    <source>
        <dbReference type="ARBA" id="ARBA00066884"/>
    </source>
</evidence>
<dbReference type="Proteomes" id="UP000007113">
    <property type="component" value="Chromosome"/>
</dbReference>
<evidence type="ECO:0000256" key="1">
    <source>
        <dbReference type="ARBA" id="ARBA00009919"/>
    </source>
</evidence>
<dbReference type="InterPro" id="IPR035985">
    <property type="entry name" value="Ubiquitin-activating_enz"/>
</dbReference>
<evidence type="ECO:0000256" key="12">
    <source>
        <dbReference type="ARBA" id="ARBA00078531"/>
    </source>
</evidence>
<evidence type="ECO:0000256" key="4">
    <source>
        <dbReference type="ARBA" id="ARBA00022840"/>
    </source>
</evidence>
<evidence type="ECO:0000256" key="2">
    <source>
        <dbReference type="ARBA" id="ARBA00022679"/>
    </source>
</evidence>
<dbReference type="STRING" id="682795.AciX8_0726"/>
<comment type="catalytic activity">
    <reaction evidence="5">
        <text>[molybdopterin-synthase sulfur-carrier protein]-C-terminal Gly-Gly + ATP + H(+) = [molybdopterin-synthase sulfur-carrier protein]-C-terminal Gly-Gly-AMP + diphosphate</text>
        <dbReference type="Rhea" id="RHEA:43616"/>
        <dbReference type="Rhea" id="RHEA-COMP:12159"/>
        <dbReference type="Rhea" id="RHEA-COMP:12202"/>
        <dbReference type="ChEBI" id="CHEBI:15378"/>
        <dbReference type="ChEBI" id="CHEBI:30616"/>
        <dbReference type="ChEBI" id="CHEBI:33019"/>
        <dbReference type="ChEBI" id="CHEBI:90618"/>
        <dbReference type="ChEBI" id="CHEBI:90778"/>
        <dbReference type="EC" id="2.7.7.80"/>
    </reaction>
</comment>